<gene>
    <name evidence="9" type="ORF">F8153_05640</name>
</gene>
<organism evidence="9 10">
    <name type="scientific">Alkaliphilus serpentinus</name>
    <dbReference type="NCBI Taxonomy" id="1482731"/>
    <lineage>
        <taxon>Bacteria</taxon>
        <taxon>Bacillati</taxon>
        <taxon>Bacillota</taxon>
        <taxon>Clostridia</taxon>
        <taxon>Peptostreptococcales</taxon>
        <taxon>Natronincolaceae</taxon>
        <taxon>Alkaliphilus</taxon>
    </lineage>
</organism>
<evidence type="ECO:0000259" key="8">
    <source>
        <dbReference type="PROSITE" id="PS50110"/>
    </source>
</evidence>
<dbReference type="EMBL" id="WBZB01000014">
    <property type="protein sequence ID" value="KAB3531117.1"/>
    <property type="molecule type" value="Genomic_DNA"/>
</dbReference>
<dbReference type="PANTHER" id="PTHR43280">
    <property type="entry name" value="ARAC-FAMILY TRANSCRIPTIONAL REGULATOR"/>
    <property type="match status" value="1"/>
</dbReference>
<dbReference type="GO" id="GO:0000160">
    <property type="term" value="P:phosphorelay signal transduction system"/>
    <property type="evidence" value="ECO:0007669"/>
    <property type="project" value="InterPro"/>
</dbReference>
<dbReference type="PANTHER" id="PTHR43280:SF2">
    <property type="entry name" value="HTH-TYPE TRANSCRIPTIONAL REGULATOR EXSA"/>
    <property type="match status" value="1"/>
</dbReference>
<dbReference type="SMART" id="SM00342">
    <property type="entry name" value="HTH_ARAC"/>
    <property type="match status" value="1"/>
</dbReference>
<dbReference type="Pfam" id="PF00072">
    <property type="entry name" value="Response_reg"/>
    <property type="match status" value="1"/>
</dbReference>
<feature type="domain" description="Response regulatory" evidence="8">
    <location>
        <begin position="3"/>
        <end position="120"/>
    </location>
</feature>
<dbReference type="Gene3D" id="1.10.10.60">
    <property type="entry name" value="Homeodomain-like"/>
    <property type="match status" value="2"/>
</dbReference>
<keyword evidence="3" id="KW-0238">DNA-binding</keyword>
<accession>A0A833M8I8</accession>
<evidence type="ECO:0000256" key="5">
    <source>
        <dbReference type="ARBA" id="ARBA00024867"/>
    </source>
</evidence>
<dbReference type="GO" id="GO:0043565">
    <property type="term" value="F:sequence-specific DNA binding"/>
    <property type="evidence" value="ECO:0007669"/>
    <property type="project" value="InterPro"/>
</dbReference>
<keyword evidence="10" id="KW-1185">Reference proteome</keyword>
<sequence>MIKLMIADDEHIVIESIKFIVEKFVDGIEVVGSAKSGREAIEKALILKPDIVFMDIHMPGINGMEAIRHIKDFNKEAIFVIISAYEYFQYAKEAVNLGVHEYLLKPINKNKVIETLKNLTQVIEGKRRAMEREMELMEKLNRILPHLEGQFLYSQLFNSSSKDVMFYENVLGLNLQQGYIMVVSIDSTVAEGKEENIKRSLEKQQLYEILRMELKNHCTSLVAPPLLDRIVAFISSNEESEEYETRNRGIDYAKKVSKAIDKKITLDYRIGLGRSYDIELLSESYNEAYVAATYPSEEKIIHYKDIDWTTPFVDSYPQKREKYLLHNLQMGDMNGTVEAFEEIFLWLTTNGRGDKNYIKSKLIELFILTQRILPNYSDEGKDYYNSYLHLILEIEDLQELKLAYINYLKNTVRRLDEYRKRELRGLIAKAIKYIDDHYKQNISLDDVAKEINMSYHYFSKFFKDSTGKNFVDYLTELRIEKSKQILRDSSINIKEVCFEVGYNDPNYFSKIFKKITGITPTDYRNHALPQEVI</sequence>
<dbReference type="GO" id="GO:0003700">
    <property type="term" value="F:DNA-binding transcription factor activity"/>
    <property type="evidence" value="ECO:0007669"/>
    <property type="project" value="InterPro"/>
</dbReference>
<dbReference type="Gene3D" id="3.40.50.2300">
    <property type="match status" value="1"/>
</dbReference>
<evidence type="ECO:0000259" key="7">
    <source>
        <dbReference type="PROSITE" id="PS01124"/>
    </source>
</evidence>
<dbReference type="SUPFAM" id="SSF52172">
    <property type="entry name" value="CheY-like"/>
    <property type="match status" value="1"/>
</dbReference>
<proteinExistence type="predicted"/>
<dbReference type="InterPro" id="IPR041522">
    <property type="entry name" value="CdaR_GGDEF"/>
</dbReference>
<comment type="function">
    <text evidence="5">May play the central regulatory role in sporulation. It may be an element of the effector pathway responsible for the activation of sporulation genes in response to nutritional stress. Spo0A may act in concert with spo0H (a sigma factor) to control the expression of some genes that are critical to the sporulation process.</text>
</comment>
<dbReference type="PRINTS" id="PR00032">
    <property type="entry name" value="HTHARAC"/>
</dbReference>
<reference evidence="9 10" key="1">
    <citation type="submission" date="2019-10" db="EMBL/GenBank/DDBJ databases">
        <title>Alkaliphilus serpentinus sp. nov. and Alkaliphilus pronyensis sp. nov., two novel anaerobic alkaliphilic species isolated from the serpentinized-hosted hydrothermal field of the Prony Bay (New Caledonia).</title>
        <authorList>
            <person name="Postec A."/>
        </authorList>
    </citation>
    <scope>NUCLEOTIDE SEQUENCE [LARGE SCALE GENOMIC DNA]</scope>
    <source>
        <strain evidence="9 10">LacT</strain>
    </source>
</reference>
<dbReference type="Pfam" id="PF12833">
    <property type="entry name" value="HTH_18"/>
    <property type="match status" value="1"/>
</dbReference>
<dbReference type="InterPro" id="IPR020449">
    <property type="entry name" value="Tscrpt_reg_AraC-type_HTH"/>
</dbReference>
<dbReference type="InterPro" id="IPR001789">
    <property type="entry name" value="Sig_transdc_resp-reg_receiver"/>
</dbReference>
<comment type="caution">
    <text evidence="9">The sequence shown here is derived from an EMBL/GenBank/DDBJ whole genome shotgun (WGS) entry which is preliminary data.</text>
</comment>
<dbReference type="PROSITE" id="PS01124">
    <property type="entry name" value="HTH_ARAC_FAMILY_2"/>
    <property type="match status" value="1"/>
</dbReference>
<keyword evidence="2" id="KW-0805">Transcription regulation</keyword>
<dbReference type="OrthoDB" id="324626at2"/>
<evidence type="ECO:0000313" key="9">
    <source>
        <dbReference type="EMBL" id="KAB3531117.1"/>
    </source>
</evidence>
<dbReference type="PROSITE" id="PS00041">
    <property type="entry name" value="HTH_ARAC_FAMILY_1"/>
    <property type="match status" value="1"/>
</dbReference>
<evidence type="ECO:0000256" key="6">
    <source>
        <dbReference type="PROSITE-ProRule" id="PRU00169"/>
    </source>
</evidence>
<protein>
    <recommendedName>
        <fullName evidence="1">Stage 0 sporulation protein A homolog</fullName>
    </recommendedName>
</protein>
<dbReference type="InterPro" id="IPR018062">
    <property type="entry name" value="HTH_AraC-typ_CS"/>
</dbReference>
<evidence type="ECO:0000313" key="10">
    <source>
        <dbReference type="Proteomes" id="UP000465601"/>
    </source>
</evidence>
<dbReference type="RefSeq" id="WP_151865396.1">
    <property type="nucleotide sequence ID" value="NZ_WBZB01000014.1"/>
</dbReference>
<dbReference type="AlphaFoldDB" id="A0A833M8I8"/>
<evidence type="ECO:0000256" key="1">
    <source>
        <dbReference type="ARBA" id="ARBA00018672"/>
    </source>
</evidence>
<dbReference type="SUPFAM" id="SSF46689">
    <property type="entry name" value="Homeodomain-like"/>
    <property type="match status" value="2"/>
</dbReference>
<feature type="domain" description="HTH araC/xylS-type" evidence="7">
    <location>
        <begin position="428"/>
        <end position="526"/>
    </location>
</feature>
<keyword evidence="4" id="KW-0804">Transcription</keyword>
<dbReference type="InterPro" id="IPR011006">
    <property type="entry name" value="CheY-like_superfamily"/>
</dbReference>
<evidence type="ECO:0000256" key="3">
    <source>
        <dbReference type="ARBA" id="ARBA00023125"/>
    </source>
</evidence>
<name>A0A833M8I8_9FIRM</name>
<feature type="modified residue" description="4-aspartylphosphate" evidence="6">
    <location>
        <position position="55"/>
    </location>
</feature>
<dbReference type="SMART" id="SM00448">
    <property type="entry name" value="REC"/>
    <property type="match status" value="1"/>
</dbReference>
<evidence type="ECO:0000256" key="4">
    <source>
        <dbReference type="ARBA" id="ARBA00023163"/>
    </source>
</evidence>
<dbReference type="InterPro" id="IPR018060">
    <property type="entry name" value="HTH_AraC"/>
</dbReference>
<dbReference type="InterPro" id="IPR009057">
    <property type="entry name" value="Homeodomain-like_sf"/>
</dbReference>
<dbReference type="Pfam" id="PF17853">
    <property type="entry name" value="GGDEF_2"/>
    <property type="match status" value="1"/>
</dbReference>
<dbReference type="Proteomes" id="UP000465601">
    <property type="component" value="Unassembled WGS sequence"/>
</dbReference>
<dbReference type="CDD" id="cd17536">
    <property type="entry name" value="REC_YesN-like"/>
    <property type="match status" value="1"/>
</dbReference>
<evidence type="ECO:0000256" key="2">
    <source>
        <dbReference type="ARBA" id="ARBA00023015"/>
    </source>
</evidence>
<keyword evidence="6" id="KW-0597">Phosphoprotein</keyword>
<dbReference type="PROSITE" id="PS50110">
    <property type="entry name" value="RESPONSE_REGULATORY"/>
    <property type="match status" value="1"/>
</dbReference>